<accession>A0A6A6IMG8</accession>
<dbReference type="OrthoDB" id="4506934at2759"/>
<dbReference type="RefSeq" id="XP_033686620.1">
    <property type="nucleotide sequence ID" value="XM_033832907.1"/>
</dbReference>
<gene>
    <name evidence="3" type="ORF">BU26DRAFT_561431</name>
</gene>
<feature type="transmembrane region" description="Helical" evidence="2">
    <location>
        <begin position="106"/>
        <end position="131"/>
    </location>
</feature>
<feature type="region of interest" description="Disordered" evidence="1">
    <location>
        <begin position="1"/>
        <end position="75"/>
    </location>
</feature>
<keyword evidence="2" id="KW-0472">Membrane</keyword>
<proteinExistence type="predicted"/>
<feature type="compositionally biased region" description="Polar residues" evidence="1">
    <location>
        <begin position="47"/>
        <end position="57"/>
    </location>
</feature>
<dbReference type="AlphaFoldDB" id="A0A6A6IMG8"/>
<dbReference type="Proteomes" id="UP000800094">
    <property type="component" value="Unassembled WGS sequence"/>
</dbReference>
<keyword evidence="4" id="KW-1185">Reference proteome</keyword>
<evidence type="ECO:0000256" key="2">
    <source>
        <dbReference type="SAM" id="Phobius"/>
    </source>
</evidence>
<dbReference type="GeneID" id="54586237"/>
<evidence type="ECO:0000313" key="4">
    <source>
        <dbReference type="Proteomes" id="UP000800094"/>
    </source>
</evidence>
<evidence type="ECO:0000313" key="3">
    <source>
        <dbReference type="EMBL" id="KAF2251616.1"/>
    </source>
</evidence>
<keyword evidence="2" id="KW-1133">Transmembrane helix</keyword>
<reference evidence="3" key="1">
    <citation type="journal article" date="2020" name="Stud. Mycol.">
        <title>101 Dothideomycetes genomes: a test case for predicting lifestyles and emergence of pathogens.</title>
        <authorList>
            <person name="Haridas S."/>
            <person name="Albert R."/>
            <person name="Binder M."/>
            <person name="Bloem J."/>
            <person name="Labutti K."/>
            <person name="Salamov A."/>
            <person name="Andreopoulos B."/>
            <person name="Baker S."/>
            <person name="Barry K."/>
            <person name="Bills G."/>
            <person name="Bluhm B."/>
            <person name="Cannon C."/>
            <person name="Castanera R."/>
            <person name="Culley D."/>
            <person name="Daum C."/>
            <person name="Ezra D."/>
            <person name="Gonzalez J."/>
            <person name="Henrissat B."/>
            <person name="Kuo A."/>
            <person name="Liang C."/>
            <person name="Lipzen A."/>
            <person name="Lutzoni F."/>
            <person name="Magnuson J."/>
            <person name="Mondo S."/>
            <person name="Nolan M."/>
            <person name="Ohm R."/>
            <person name="Pangilinan J."/>
            <person name="Park H.-J."/>
            <person name="Ramirez L."/>
            <person name="Alfaro M."/>
            <person name="Sun H."/>
            <person name="Tritt A."/>
            <person name="Yoshinaga Y."/>
            <person name="Zwiers L.-H."/>
            <person name="Turgeon B."/>
            <person name="Goodwin S."/>
            <person name="Spatafora J."/>
            <person name="Crous P."/>
            <person name="Grigoriev I."/>
        </authorList>
    </citation>
    <scope>NUCLEOTIDE SEQUENCE</scope>
    <source>
        <strain evidence="3">CBS 122368</strain>
    </source>
</reference>
<keyword evidence="2" id="KW-0812">Transmembrane</keyword>
<sequence length="140" mass="15119">MGLPTTPQDAAPAYDDVVHDHPVNQFPPSGSSSGYAVVPQDDDLEQNAGSHNHTSRGATPAPPQGGSGFSHALTRIFEPKPHTHCEQCDAQQAARERRENERHCCAMVAATFMMAFICTMILGIVVASAMAKARRHMHDD</sequence>
<protein>
    <submittedName>
        <fullName evidence="3">Uncharacterized protein</fullName>
    </submittedName>
</protein>
<dbReference type="EMBL" id="ML987192">
    <property type="protein sequence ID" value="KAF2251616.1"/>
    <property type="molecule type" value="Genomic_DNA"/>
</dbReference>
<organism evidence="3 4">
    <name type="scientific">Trematosphaeria pertusa</name>
    <dbReference type="NCBI Taxonomy" id="390896"/>
    <lineage>
        <taxon>Eukaryota</taxon>
        <taxon>Fungi</taxon>
        <taxon>Dikarya</taxon>
        <taxon>Ascomycota</taxon>
        <taxon>Pezizomycotina</taxon>
        <taxon>Dothideomycetes</taxon>
        <taxon>Pleosporomycetidae</taxon>
        <taxon>Pleosporales</taxon>
        <taxon>Massarineae</taxon>
        <taxon>Trematosphaeriaceae</taxon>
        <taxon>Trematosphaeria</taxon>
    </lineage>
</organism>
<evidence type="ECO:0000256" key="1">
    <source>
        <dbReference type="SAM" id="MobiDB-lite"/>
    </source>
</evidence>
<name>A0A6A6IMG8_9PLEO</name>